<evidence type="ECO:0000256" key="1">
    <source>
        <dbReference type="ARBA" id="ARBA00004141"/>
    </source>
</evidence>
<dbReference type="FunFam" id="1.20.1250.20:FF:000072">
    <property type="entry name" value="Muropeptide transporter AmpG"/>
    <property type="match status" value="1"/>
</dbReference>
<proteinExistence type="predicted"/>
<dbReference type="InterPro" id="IPR004752">
    <property type="entry name" value="AmpG_permease/AT-1"/>
</dbReference>
<name>A0A6V7KHI0_9HYME</name>
<dbReference type="AlphaFoldDB" id="A0A6V7KHI0"/>
<gene>
    <name evidence="7" type="ORF">BBRV_LOCUS75971</name>
</gene>
<dbReference type="EMBL" id="CADCXW020000065">
    <property type="protein sequence ID" value="CAD1561947.1"/>
    <property type="molecule type" value="Genomic_DNA"/>
</dbReference>
<feature type="transmembrane region" description="Helical" evidence="6">
    <location>
        <begin position="44"/>
        <end position="63"/>
    </location>
</feature>
<dbReference type="InterPro" id="IPR011701">
    <property type="entry name" value="MFS"/>
</dbReference>
<organism evidence="7">
    <name type="scientific">Bracon brevicornis</name>
    <dbReference type="NCBI Taxonomy" id="1563983"/>
    <lineage>
        <taxon>Eukaryota</taxon>
        <taxon>Metazoa</taxon>
        <taxon>Ecdysozoa</taxon>
        <taxon>Arthropoda</taxon>
        <taxon>Hexapoda</taxon>
        <taxon>Insecta</taxon>
        <taxon>Pterygota</taxon>
        <taxon>Neoptera</taxon>
        <taxon>Endopterygota</taxon>
        <taxon>Hymenoptera</taxon>
        <taxon>Apocrita</taxon>
        <taxon>Ichneumonoidea</taxon>
        <taxon>Braconidae</taxon>
        <taxon>Braconinae</taxon>
        <taxon>Bracon</taxon>
    </lineage>
</organism>
<reference evidence="7" key="1">
    <citation type="submission" date="2020-07" db="EMBL/GenBank/DDBJ databases">
        <authorList>
            <person name="Ferguson B K."/>
        </authorList>
    </citation>
    <scope>NUCLEOTIDE SEQUENCE</scope>
    <source>
        <strain evidence="7">L06</strain>
    </source>
</reference>
<dbReference type="InterPro" id="IPR036259">
    <property type="entry name" value="MFS_trans_sf"/>
</dbReference>
<feature type="transmembrane region" description="Helical" evidence="6">
    <location>
        <begin position="135"/>
        <end position="154"/>
    </location>
</feature>
<keyword evidence="5 6" id="KW-0472">Membrane</keyword>
<keyword evidence="3 6" id="KW-0812">Transmembrane</keyword>
<evidence type="ECO:0000256" key="4">
    <source>
        <dbReference type="ARBA" id="ARBA00022989"/>
    </source>
</evidence>
<evidence type="ECO:0000313" key="7">
    <source>
        <dbReference type="EMBL" id="CAD1561947.1"/>
    </source>
</evidence>
<feature type="transmembrane region" description="Helical" evidence="6">
    <location>
        <begin position="69"/>
        <end position="90"/>
    </location>
</feature>
<dbReference type="PANTHER" id="PTHR12778:SF10">
    <property type="entry name" value="MAJOR FACILITATOR SUPERFAMILY DOMAIN-CONTAINING PROTEIN 3"/>
    <property type="match status" value="1"/>
</dbReference>
<dbReference type="Gene3D" id="1.20.1250.20">
    <property type="entry name" value="MFS general substrate transporter like domains"/>
    <property type="match status" value="1"/>
</dbReference>
<protein>
    <recommendedName>
        <fullName evidence="8">Major facilitator superfamily (MFS) profile domain-containing protein</fullName>
    </recommendedName>
</protein>
<evidence type="ECO:0000256" key="3">
    <source>
        <dbReference type="ARBA" id="ARBA00022692"/>
    </source>
</evidence>
<dbReference type="SUPFAM" id="SSF103473">
    <property type="entry name" value="MFS general substrate transporter"/>
    <property type="match status" value="1"/>
</dbReference>
<accession>A0A6V7KHI0</accession>
<evidence type="ECO:0000256" key="5">
    <source>
        <dbReference type="ARBA" id="ARBA00023136"/>
    </source>
</evidence>
<feature type="transmembrane region" description="Helical" evidence="6">
    <location>
        <begin position="111"/>
        <end position="129"/>
    </location>
</feature>
<evidence type="ECO:0000256" key="2">
    <source>
        <dbReference type="ARBA" id="ARBA00022448"/>
    </source>
</evidence>
<evidence type="ECO:0008006" key="8">
    <source>
        <dbReference type="Google" id="ProtNLM"/>
    </source>
</evidence>
<evidence type="ECO:0000256" key="6">
    <source>
        <dbReference type="SAM" id="Phobius"/>
    </source>
</evidence>
<dbReference type="PANTHER" id="PTHR12778">
    <property type="entry name" value="SOLUTE CARRIER FAMILY 33 ACETYL-COA TRANSPORTER -RELATED"/>
    <property type="match status" value="1"/>
</dbReference>
<feature type="transmembrane region" description="Helical" evidence="6">
    <location>
        <begin position="6"/>
        <end position="23"/>
    </location>
</feature>
<keyword evidence="2" id="KW-0813">Transport</keyword>
<dbReference type="Pfam" id="PF07690">
    <property type="entry name" value="MFS_1"/>
    <property type="match status" value="1"/>
</dbReference>
<comment type="subcellular location">
    <subcellularLocation>
        <location evidence="1">Membrane</location>
        <topology evidence="1">Multi-pass membrane protein</topology>
    </subcellularLocation>
</comment>
<dbReference type="GO" id="GO:0016020">
    <property type="term" value="C:membrane"/>
    <property type="evidence" value="ECO:0007669"/>
    <property type="project" value="UniProtKB-SubCell"/>
</dbReference>
<sequence>MTVANVDLKTIGFFSLVGQAYVFKFMWAPMMDRYTPPFLGRRRGWLLISQVLLIGFIASMALLEPGKHLWWLAAIAVLVAFCSASQDIVFDAYKTDLLPADQRGSGAAISVLGYRLATLVSGGLALWLADRYLGWLVTYVLMALLLLPGIIATLRAPEPVLDAPAPRTLEQAMFAPLRDFFSRNKAWLIYC</sequence>
<dbReference type="GO" id="GO:0022857">
    <property type="term" value="F:transmembrane transporter activity"/>
    <property type="evidence" value="ECO:0007669"/>
    <property type="project" value="InterPro"/>
</dbReference>
<keyword evidence="4 6" id="KW-1133">Transmembrane helix</keyword>